<accession>A0A5M3MHE6</accession>
<dbReference type="GeneID" id="19205896"/>
<feature type="compositionally biased region" description="Gly residues" evidence="1">
    <location>
        <begin position="175"/>
        <end position="186"/>
    </location>
</feature>
<evidence type="ECO:0000313" key="4">
    <source>
        <dbReference type="Proteomes" id="UP000053558"/>
    </source>
</evidence>
<dbReference type="Pfam" id="PF00651">
    <property type="entry name" value="BTB"/>
    <property type="match status" value="1"/>
</dbReference>
<dbReference type="Gene3D" id="3.30.710.10">
    <property type="entry name" value="Potassium Channel Kv1.1, Chain A"/>
    <property type="match status" value="1"/>
</dbReference>
<evidence type="ECO:0000313" key="3">
    <source>
        <dbReference type="EMBL" id="EIW78055.1"/>
    </source>
</evidence>
<dbReference type="RefSeq" id="XP_007772313.1">
    <property type="nucleotide sequence ID" value="XM_007774123.1"/>
</dbReference>
<dbReference type="InterPro" id="IPR011333">
    <property type="entry name" value="SKP1/BTB/POZ_sf"/>
</dbReference>
<reference evidence="4" key="1">
    <citation type="journal article" date="2012" name="Science">
        <title>The Paleozoic origin of enzymatic lignin decomposition reconstructed from 31 fungal genomes.</title>
        <authorList>
            <person name="Floudas D."/>
            <person name="Binder M."/>
            <person name="Riley R."/>
            <person name="Barry K."/>
            <person name="Blanchette R.A."/>
            <person name="Henrissat B."/>
            <person name="Martinez A.T."/>
            <person name="Otillar R."/>
            <person name="Spatafora J.W."/>
            <person name="Yadav J.S."/>
            <person name="Aerts A."/>
            <person name="Benoit I."/>
            <person name="Boyd A."/>
            <person name="Carlson A."/>
            <person name="Copeland A."/>
            <person name="Coutinho P.M."/>
            <person name="de Vries R.P."/>
            <person name="Ferreira P."/>
            <person name="Findley K."/>
            <person name="Foster B."/>
            <person name="Gaskell J."/>
            <person name="Glotzer D."/>
            <person name="Gorecki P."/>
            <person name="Heitman J."/>
            <person name="Hesse C."/>
            <person name="Hori C."/>
            <person name="Igarashi K."/>
            <person name="Jurgens J.A."/>
            <person name="Kallen N."/>
            <person name="Kersten P."/>
            <person name="Kohler A."/>
            <person name="Kuees U."/>
            <person name="Kumar T.K.A."/>
            <person name="Kuo A."/>
            <person name="LaButti K."/>
            <person name="Larrondo L.F."/>
            <person name="Lindquist E."/>
            <person name="Ling A."/>
            <person name="Lombard V."/>
            <person name="Lucas S."/>
            <person name="Lundell T."/>
            <person name="Martin R."/>
            <person name="McLaughlin D.J."/>
            <person name="Morgenstern I."/>
            <person name="Morin E."/>
            <person name="Murat C."/>
            <person name="Nagy L.G."/>
            <person name="Nolan M."/>
            <person name="Ohm R.A."/>
            <person name="Patyshakuliyeva A."/>
            <person name="Rokas A."/>
            <person name="Ruiz-Duenas F.J."/>
            <person name="Sabat G."/>
            <person name="Salamov A."/>
            <person name="Samejima M."/>
            <person name="Schmutz J."/>
            <person name="Slot J.C."/>
            <person name="St John F."/>
            <person name="Stenlid J."/>
            <person name="Sun H."/>
            <person name="Sun S."/>
            <person name="Syed K."/>
            <person name="Tsang A."/>
            <person name="Wiebenga A."/>
            <person name="Young D."/>
            <person name="Pisabarro A."/>
            <person name="Eastwood D.C."/>
            <person name="Martin F."/>
            <person name="Cullen D."/>
            <person name="Grigoriev I.V."/>
            <person name="Hibbett D.S."/>
        </authorList>
    </citation>
    <scope>NUCLEOTIDE SEQUENCE [LARGE SCALE GENOMIC DNA]</scope>
    <source>
        <strain evidence="4">RWD-64-598 SS2</strain>
    </source>
</reference>
<dbReference type="Proteomes" id="UP000053558">
    <property type="component" value="Unassembled WGS sequence"/>
</dbReference>
<dbReference type="KEGG" id="cput:CONPUDRAFT_168007"/>
<dbReference type="SMART" id="SM00225">
    <property type="entry name" value="BTB"/>
    <property type="match status" value="1"/>
</dbReference>
<dbReference type="EMBL" id="JH711583">
    <property type="protein sequence ID" value="EIW78055.1"/>
    <property type="molecule type" value="Genomic_DNA"/>
</dbReference>
<dbReference type="AlphaFoldDB" id="A0A5M3MHE6"/>
<sequence>MSIIPSAPCPTIGFIMPGLQRSDVWFADGNVVLAVGGVAFKVHRGQLERHSEVFCDLFSFPQPPSSCEASDSMGEEPAFVEGCPLVQLFGDAPGDVRCLLVALYDGMYFANSSPNHFPIVAAVLRLSTKYIIDHLREQCLALLTHDWPSTLATWDRRETDATFDQPANTRQAHSGGHGMGSARGGAPVGGRYAPRDVYAHPVLVLRLAGELGLNDIMTAAFYDLSRYGPSKITSGTLLPVRKVLNPSAQGHGESGGDGQECEINLEDANDRAIARDLLVRTLRGREHAQRFVLTFLERAVRAHPSRNCVYASRAARPSTFIRLERPGTYVPFSTPAPSYFPNNTVANAPAQGPPPPPRMPINNIMAVLGANPLTAATTPTNAPIPLTYPVPAAALAPPPFGTDTAPSRAAAAAAAAAAATAHTHAQAQNAGGQWDSTPRERGQAGGPCFDSFYFVQLNVLRAVGGIACGRDADPLYALKQAGDMLERTDFSDGVRQCALRMCAVCKSEFREAVKGAREEVWTRIPEWFGIDGWEARAGK</sequence>
<comment type="caution">
    <text evidence="3">The sequence shown here is derived from an EMBL/GenBank/DDBJ whole genome shotgun (WGS) entry which is preliminary data.</text>
</comment>
<dbReference type="CDD" id="cd18186">
    <property type="entry name" value="BTB_POZ_ZBTB_KLHL-like"/>
    <property type="match status" value="1"/>
</dbReference>
<feature type="domain" description="BTB" evidence="2">
    <location>
        <begin position="29"/>
        <end position="112"/>
    </location>
</feature>
<gene>
    <name evidence="3" type="ORF">CONPUDRAFT_168007</name>
</gene>
<dbReference type="PROSITE" id="PS50097">
    <property type="entry name" value="BTB"/>
    <property type="match status" value="1"/>
</dbReference>
<keyword evidence="4" id="KW-1185">Reference proteome</keyword>
<feature type="region of interest" description="Disordered" evidence="1">
    <location>
        <begin position="166"/>
        <end position="186"/>
    </location>
</feature>
<protein>
    <recommendedName>
        <fullName evidence="2">BTB domain-containing protein</fullName>
    </recommendedName>
</protein>
<feature type="region of interest" description="Disordered" evidence="1">
    <location>
        <begin position="422"/>
        <end position="443"/>
    </location>
</feature>
<dbReference type="OrthoDB" id="3220652at2759"/>
<organism evidence="3 4">
    <name type="scientific">Coniophora puteana (strain RWD-64-598)</name>
    <name type="common">Brown rot fungus</name>
    <dbReference type="NCBI Taxonomy" id="741705"/>
    <lineage>
        <taxon>Eukaryota</taxon>
        <taxon>Fungi</taxon>
        <taxon>Dikarya</taxon>
        <taxon>Basidiomycota</taxon>
        <taxon>Agaricomycotina</taxon>
        <taxon>Agaricomycetes</taxon>
        <taxon>Agaricomycetidae</taxon>
        <taxon>Boletales</taxon>
        <taxon>Coniophorineae</taxon>
        <taxon>Coniophoraceae</taxon>
        <taxon>Coniophora</taxon>
    </lineage>
</organism>
<dbReference type="SUPFAM" id="SSF54695">
    <property type="entry name" value="POZ domain"/>
    <property type="match status" value="1"/>
</dbReference>
<dbReference type="InterPro" id="IPR000210">
    <property type="entry name" value="BTB/POZ_dom"/>
</dbReference>
<evidence type="ECO:0000256" key="1">
    <source>
        <dbReference type="SAM" id="MobiDB-lite"/>
    </source>
</evidence>
<evidence type="ECO:0000259" key="2">
    <source>
        <dbReference type="PROSITE" id="PS50097"/>
    </source>
</evidence>
<dbReference type="OMA" id="PINNIMA"/>
<name>A0A5M3MHE6_CONPW</name>
<proteinExistence type="predicted"/>